<accession>Q920M0</accession>
<reference evidence="2" key="3">
    <citation type="submission" date="2005-07" db="EMBL/GenBank/DDBJ databases">
        <authorList>
            <person name="Mural R.J."/>
            <person name="Li P.W."/>
            <person name="Adams M.D."/>
            <person name="Amanatides P.G."/>
            <person name="Baden-Tillson H."/>
            <person name="Barnstead M."/>
            <person name="Chin S.H."/>
            <person name="Dew I."/>
            <person name="Evans C.A."/>
            <person name="Ferriera S."/>
            <person name="Flanigan M."/>
            <person name="Fosler C."/>
            <person name="Glodek A."/>
            <person name="Gu Z."/>
            <person name="Holt R.A."/>
            <person name="Jennings D."/>
            <person name="Kraft C.L."/>
            <person name="Lu F."/>
            <person name="Nguyen T."/>
            <person name="Nusskern D.R."/>
            <person name="Pfannkoch C.M."/>
            <person name="Sitter C."/>
            <person name="Sutton G.G."/>
            <person name="Venter J.C."/>
            <person name="Wang Z."/>
            <person name="Woodage T."/>
            <person name="Zheng X.H."/>
            <person name="Zhong F."/>
        </authorList>
    </citation>
    <scope>NUCLEOTIDE SEQUENCE</scope>
    <source>
        <strain evidence="2">BN</strain>
    </source>
</reference>
<evidence type="ECO:0000313" key="2">
    <source>
        <dbReference type="EMBL" id="EDL76219.1"/>
    </source>
</evidence>
<feature type="non-terminal residue" evidence="1">
    <location>
        <position position="1"/>
    </location>
</feature>
<evidence type="ECO:0000313" key="3">
    <source>
        <dbReference type="RGD" id="2123"/>
    </source>
</evidence>
<gene>
    <name evidence="1 3" type="primary">Apc</name>
    <name evidence="2" type="ORF">rCG_49554</name>
</gene>
<organism evidence="1">
    <name type="scientific">Rattus norvegicus</name>
    <name type="common">Rat</name>
    <dbReference type="NCBI Taxonomy" id="10116"/>
    <lineage>
        <taxon>Eukaryota</taxon>
        <taxon>Metazoa</taxon>
        <taxon>Chordata</taxon>
        <taxon>Craniata</taxon>
        <taxon>Vertebrata</taxon>
        <taxon>Euteleostomi</taxon>
        <taxon>Mammalia</taxon>
        <taxon>Eutheria</taxon>
        <taxon>Euarchontoglires</taxon>
        <taxon>Glires</taxon>
        <taxon>Rodentia</taxon>
        <taxon>Myomorpha</taxon>
        <taxon>Muroidea</taxon>
        <taxon>Muridae</taxon>
        <taxon>Murinae</taxon>
        <taxon>Rattus</taxon>
    </lineage>
</organism>
<protein>
    <submittedName>
        <fullName evidence="1">Adenomatous polyposis coli</fullName>
    </submittedName>
    <submittedName>
        <fullName evidence="2">RCG49554</fullName>
    </submittedName>
</protein>
<dbReference type="RGD" id="2123">
    <property type="gene designation" value="Apc"/>
</dbReference>
<dbReference type="Proteomes" id="UP000234681">
    <property type="component" value="Chromosome 18"/>
</dbReference>
<dbReference type="EMBL" id="CH473974">
    <property type="protein sequence ID" value="EDL76219.1"/>
    <property type="molecule type" value="Genomic_DNA"/>
</dbReference>
<reference evidence="2" key="2">
    <citation type="journal article" date="2005" name="Genome Res.">
        <title>Gene and alternative splicing annotation with AIR.</title>
        <authorList>
            <person name="Florea L."/>
            <person name="Di Francesco V."/>
            <person name="Miller J."/>
            <person name="Turner R."/>
            <person name="Yao A."/>
            <person name="Harris M."/>
            <person name="Walenz B."/>
            <person name="Mobarry C."/>
            <person name="Merkulov G.V."/>
            <person name="Charlab R."/>
            <person name="Dew I."/>
            <person name="Deng Z."/>
            <person name="Istrail S."/>
            <person name="Li P."/>
            <person name="Sutton G."/>
        </authorList>
    </citation>
    <scope>NUCLEOTIDE SEQUENCE</scope>
    <source>
        <strain evidence="2">BN</strain>
    </source>
</reference>
<evidence type="ECO:0000313" key="1">
    <source>
        <dbReference type="EMBL" id="BAB68311.1"/>
    </source>
</evidence>
<name>Q920M0_RAT</name>
<dbReference type="EMBL" id="AB071693">
    <property type="protein sequence ID" value="BAB68311.1"/>
    <property type="molecule type" value="mRNA"/>
</dbReference>
<reference evidence="1" key="1">
    <citation type="submission" date="2001-09" db="EMBL/GenBank/DDBJ databases">
        <title>Rattus norvegicus Adenomatosis polyposis coli(Apc),exon 10A.</title>
        <authorList>
            <person name="Tajima R."/>
            <person name="Nakagama H."/>
        </authorList>
    </citation>
    <scope>NUCLEOTIDE SEQUENCE</scope>
    <source>
        <strain evidence="1">F344</strain>
        <tissue evidence="1">Colon</tissue>
    </source>
</reference>
<dbReference type="AlphaFoldDB" id="Q920M0"/>
<sequence length="17" mass="1798">RKATRGISPQELGQGLS</sequence>
<feature type="non-terminal residue" evidence="1">
    <location>
        <position position="17"/>
    </location>
</feature>
<proteinExistence type="evidence at transcript level"/>